<name>A0AAN6IEC2_9EURO</name>
<feature type="region of interest" description="Disordered" evidence="1">
    <location>
        <begin position="140"/>
        <end position="172"/>
    </location>
</feature>
<reference evidence="2" key="1">
    <citation type="journal article" date="2022" name="bioRxiv">
        <title>Deciphering the potential niche of two novel black yeast fungi from a biological soil crust based on their genomes, phenotypes, and melanin regulation.</title>
        <authorList>
            <consortium name="DOE Joint Genome Institute"/>
            <person name="Carr E.C."/>
            <person name="Barton Q."/>
            <person name="Grambo S."/>
            <person name="Sullivan M."/>
            <person name="Renfro C.M."/>
            <person name="Kuo A."/>
            <person name="Pangilinan J."/>
            <person name="Lipzen A."/>
            <person name="Keymanesh K."/>
            <person name="Savage E."/>
            <person name="Barry K."/>
            <person name="Grigoriev I.V."/>
            <person name="Riekhof W.R."/>
            <person name="Harris S.S."/>
        </authorList>
    </citation>
    <scope>NUCLEOTIDE SEQUENCE</scope>
    <source>
        <strain evidence="2">JF 03-4F</strain>
    </source>
</reference>
<evidence type="ECO:0000313" key="2">
    <source>
        <dbReference type="EMBL" id="KAI1614842.1"/>
    </source>
</evidence>
<evidence type="ECO:0000256" key="1">
    <source>
        <dbReference type="SAM" id="MobiDB-lite"/>
    </source>
</evidence>
<accession>A0AAN6IEC2</accession>
<dbReference type="EMBL" id="MU404352">
    <property type="protein sequence ID" value="KAI1614842.1"/>
    <property type="molecule type" value="Genomic_DNA"/>
</dbReference>
<proteinExistence type="predicted"/>
<sequence>MGSDLMGNDLSIESNYPPDRPNYESCSKSRTTMPAYRLPLNKEQRDAWRDQNPAEYREWKSQQNRKYKPIVRVMRKDPTRSAEDLLAADRRDMDTSVEHDMGQPAFVKRDIAEAGINARAPAAVFNGVFDILGDGELADEEKQQQLEDAPETPSQVGREPLKELQHSQRPGALVDKTCNAPYCKRLRQVIKDLYGGTSERYG</sequence>
<feature type="region of interest" description="Disordered" evidence="1">
    <location>
        <begin position="1"/>
        <end position="34"/>
    </location>
</feature>
<organism evidence="2 3">
    <name type="scientific">Exophiala viscosa</name>
    <dbReference type="NCBI Taxonomy" id="2486360"/>
    <lineage>
        <taxon>Eukaryota</taxon>
        <taxon>Fungi</taxon>
        <taxon>Dikarya</taxon>
        <taxon>Ascomycota</taxon>
        <taxon>Pezizomycotina</taxon>
        <taxon>Eurotiomycetes</taxon>
        <taxon>Chaetothyriomycetidae</taxon>
        <taxon>Chaetothyriales</taxon>
        <taxon>Herpotrichiellaceae</taxon>
        <taxon>Exophiala</taxon>
    </lineage>
</organism>
<comment type="caution">
    <text evidence="2">The sequence shown here is derived from an EMBL/GenBank/DDBJ whole genome shotgun (WGS) entry which is preliminary data.</text>
</comment>
<dbReference type="Proteomes" id="UP001203852">
    <property type="component" value="Unassembled WGS sequence"/>
</dbReference>
<protein>
    <submittedName>
        <fullName evidence="2">Uncharacterized protein</fullName>
    </submittedName>
</protein>
<dbReference type="AlphaFoldDB" id="A0AAN6IEC2"/>
<keyword evidence="3" id="KW-1185">Reference proteome</keyword>
<evidence type="ECO:0000313" key="3">
    <source>
        <dbReference type="Proteomes" id="UP001203852"/>
    </source>
</evidence>
<gene>
    <name evidence="2" type="ORF">EDD36DRAFT_485198</name>
</gene>